<dbReference type="InterPro" id="IPR056823">
    <property type="entry name" value="TEN-like_YD-shell"/>
</dbReference>
<dbReference type="PANTHER" id="PTHR32305:SF15">
    <property type="entry name" value="PROTEIN RHSA-RELATED"/>
    <property type="match status" value="1"/>
</dbReference>
<dbReference type="PANTHER" id="PTHR32305">
    <property type="match status" value="1"/>
</dbReference>
<protein>
    <submittedName>
        <fullName evidence="7">Putative deoxyribonuclease RhsA</fullName>
    </submittedName>
</protein>
<evidence type="ECO:0000259" key="6">
    <source>
        <dbReference type="Pfam" id="PF25799"/>
    </source>
</evidence>
<dbReference type="Pfam" id="PF05488">
    <property type="entry name" value="PAAR_motif"/>
    <property type="match status" value="1"/>
</dbReference>
<dbReference type="InterPro" id="IPR022385">
    <property type="entry name" value="Rhs_assc_core"/>
</dbReference>
<evidence type="ECO:0000313" key="7">
    <source>
        <dbReference type="EMBL" id="ANY86669.1"/>
    </source>
</evidence>
<organism evidence="7">
    <name type="scientific">Pseudomonas putida</name>
    <name type="common">Arthrobacter siderocapsulatus</name>
    <dbReference type="NCBI Taxonomy" id="303"/>
    <lineage>
        <taxon>Bacteria</taxon>
        <taxon>Pseudomonadati</taxon>
        <taxon>Pseudomonadota</taxon>
        <taxon>Gammaproteobacteria</taxon>
        <taxon>Pseudomonadales</taxon>
        <taxon>Pseudomonadaceae</taxon>
        <taxon>Pseudomonas</taxon>
    </lineage>
</organism>
<accession>A0A1B2F314</accession>
<feature type="transmembrane region" description="Helical" evidence="3">
    <location>
        <begin position="43"/>
        <end position="64"/>
    </location>
</feature>
<dbReference type="NCBIfam" id="TIGR03696">
    <property type="entry name" value="Rhs_assc_core"/>
    <property type="match status" value="1"/>
</dbReference>
<dbReference type="InterPro" id="IPR057925">
    <property type="entry name" value="prePAAR_DddA"/>
</dbReference>
<feature type="domain" description="Teneurin-like YD-shell" evidence="5">
    <location>
        <begin position="479"/>
        <end position="597"/>
    </location>
</feature>
<dbReference type="RefSeq" id="WP_099593163.1">
    <property type="nucleotide sequence ID" value="NZ_CP016634.1"/>
</dbReference>
<dbReference type="CDD" id="cd14742">
    <property type="entry name" value="PAAR_RHS"/>
    <property type="match status" value="1"/>
</dbReference>
<dbReference type="InterPro" id="IPR008727">
    <property type="entry name" value="PAAR_motif"/>
</dbReference>
<dbReference type="Pfam" id="PF25799">
    <property type="entry name" value="prePAAR_I"/>
    <property type="match status" value="1"/>
</dbReference>
<evidence type="ECO:0000259" key="5">
    <source>
        <dbReference type="Pfam" id="PF25023"/>
    </source>
</evidence>
<sequence length="1407" mass="157543">MFEAARFEDEISHTSALGGFLIGAALGIALVATVAIATFTCGFGVALLAGLAAGIGGSLLTAAGEAIGSMFSSPSGKIRTASPNVFINSRKAARVEKSVAECDKHPGPVQIAEGSTNVFINSLAATRKGDKLTCGGKITSGSDNVIIGGGTYAYLPVDDEIPGWLRTTVDVLMAIAGAAGGIAQLIKAGTQAGMKAIMPCVAKFTAGFVAGEVSSRYVVGPAIERAVGGLVGNPVDLTTGRKVIPDEVDFSLPGLMPIEWSRFYASDLNVDSVLGRGWVLPWEQSLRRQGSFIYLTDNQGREVPFVALQPGERIYNPHEQVYLVCTEGGHYLLQTLDNLFFYFGEVPDDSSETPLQRIENALGHFLHFTRTPEGTLTDISATGGTRVHLHYDHPLGRLTDIKRVVNNEAVETLTQYRYDDHGQLSEVINRNGDSVRRFSYAEGLMISHSNALGLGCHYRWETLGGTPRVVEHWTSDGEHFHFRYDLEARTSWATDVLGRELEIRYNEDHRVIASRDYGGERYAIELDEHGNMVGLGLPDGNQLAFKYDEFARLLEETDPLGRKITYEYHHLTRLVTQVTYPDGSTWQARYDDKGNLLAETDALGQLTEYLNSDDGLPHTIIDATYKSKYLWWNTLAQVERYQDCSGKSTHYRYDERQHLVAVTDALNQTTTLERKPDGEVLRINHPDGTSETFTYNALGQVLSHTDGKGQSTRLLRTARGLPSSRQDAKGQRIRYEYDQAIRLTALVNENNATYSFAYDASDRLSEEVRVDNLTRRFTYNEGGHLTRLHEIGYGERGERPERETLFERDAIGRLIAKINRDANQTFAYDDGDRLLSIQRSPTGIGKQLGVTEEKLEYAYDLLGRLTKEITPEGILGYEYDPLSNLTTLTLPDGRKVNHLYYGSGHLHQINLDGQVISDMERDDLHREVYRSQGKLTSCFGYDAMGRKAWQFASTLPAEKLSQVHNSGVNTSLLVDHAYNPIHRRYQYDPAGELVRTLDKLRGEIKYEYEANGQLRSRDTSSLIGSEVFRYDAAANRLDFNARQFDKVKDNRIKQWRDQEYSYDPWGNLIEKRSGHSKLQSFSYDCENRLVRAETLVNGTLESTGEYRYDSLGRRVAKQSTIKSEVEQKRFLWQGLRMLREETPGQSILYLYEPGSYAPLARVDRAEGEGQKVYYFHTDQIGSPLELTDSEGQIVWQATYRSWGEIEQLTVNEIQQNLRFQGQYLDSETTLHYNTFRYYEPEYGRFISQDPIGLEGGVNLYRYAPNPLGWVDPKGLANLFELGTYGSLNGELHVGDSLQAHELLRHEYLVQQEVAEKATRLSGNPSIALDLDHHTRGPAKDTRGVGGAHWHETQIRASQGLGKNDFAPSLKRELDITSGALRKAGVPASRVKVLKRQAKKFYRSLGSC</sequence>
<feature type="transmembrane region" description="Helical" evidence="3">
    <location>
        <begin position="16"/>
        <end position="36"/>
    </location>
</feature>
<keyword evidence="3" id="KW-1133">Transmembrane helix</keyword>
<feature type="domain" description="Teneurin-like YD-shell" evidence="5">
    <location>
        <begin position="999"/>
        <end position="1249"/>
    </location>
</feature>
<dbReference type="PRINTS" id="PR00394">
    <property type="entry name" value="RHSPROTEIN"/>
</dbReference>
<dbReference type="Gene3D" id="2.180.10.10">
    <property type="entry name" value="RHS repeat-associated core"/>
    <property type="match status" value="2"/>
</dbReference>
<feature type="region of interest" description="Disordered" evidence="2">
    <location>
        <begin position="1326"/>
        <end position="1347"/>
    </location>
</feature>
<evidence type="ECO:0000259" key="4">
    <source>
        <dbReference type="Pfam" id="PF20148"/>
    </source>
</evidence>
<keyword evidence="3" id="KW-0812">Transmembrane</keyword>
<dbReference type="EMBL" id="CP016634">
    <property type="protein sequence ID" value="ANY86669.1"/>
    <property type="molecule type" value="Genomic_DNA"/>
</dbReference>
<dbReference type="NCBIfam" id="TIGR01643">
    <property type="entry name" value="YD_repeat_2x"/>
    <property type="match status" value="5"/>
</dbReference>
<evidence type="ECO:0000256" key="1">
    <source>
        <dbReference type="ARBA" id="ARBA00022737"/>
    </source>
</evidence>
<keyword evidence="1" id="KW-0677">Repeat</keyword>
<dbReference type="Pfam" id="PF20148">
    <property type="entry name" value="DUF6531"/>
    <property type="match status" value="1"/>
</dbReference>
<keyword evidence="3" id="KW-0472">Membrane</keyword>
<name>A0A1B2F314_PSEPU</name>
<evidence type="ECO:0000256" key="2">
    <source>
        <dbReference type="SAM" id="MobiDB-lite"/>
    </source>
</evidence>
<dbReference type="Pfam" id="PF05593">
    <property type="entry name" value="RHS_repeat"/>
    <property type="match status" value="1"/>
</dbReference>
<dbReference type="InterPro" id="IPR050708">
    <property type="entry name" value="T6SS_VgrG/RHS"/>
</dbReference>
<feature type="compositionally biased region" description="Basic and acidic residues" evidence="2">
    <location>
        <begin position="1329"/>
        <end position="1347"/>
    </location>
</feature>
<dbReference type="InterPro" id="IPR045351">
    <property type="entry name" value="DUF6531"/>
</dbReference>
<dbReference type="Pfam" id="PF25023">
    <property type="entry name" value="TEN_YD-shell"/>
    <property type="match status" value="3"/>
</dbReference>
<dbReference type="InterPro" id="IPR031325">
    <property type="entry name" value="RHS_repeat"/>
</dbReference>
<feature type="domain" description="Teneurin-like YD-shell" evidence="5">
    <location>
        <begin position="644"/>
        <end position="782"/>
    </location>
</feature>
<feature type="domain" description="DUF6531" evidence="4">
    <location>
        <begin position="232"/>
        <end position="305"/>
    </location>
</feature>
<dbReference type="InterPro" id="IPR006530">
    <property type="entry name" value="YD"/>
</dbReference>
<evidence type="ECO:0000256" key="3">
    <source>
        <dbReference type="SAM" id="Phobius"/>
    </source>
</evidence>
<feature type="domain" description="Double-stranded DNA deaminase toxin A prePAAR motif" evidence="6">
    <location>
        <begin position="1"/>
        <end position="58"/>
    </location>
</feature>
<dbReference type="Gene3D" id="2.60.200.60">
    <property type="match status" value="1"/>
</dbReference>
<proteinExistence type="predicted"/>
<reference evidence="7" key="1">
    <citation type="submission" date="2016-07" db="EMBL/GenBank/DDBJ databases">
        <title>New class B carbapenemase carried by novel plasmid in Pseudomonas putida enviromental strain in eastern Amazonia.</title>
        <authorList>
            <person name="Souza C.O."/>
            <person name="Lima K.V."/>
            <person name="Brasiliense D.M."/>
            <person name="Perez-Chaparro P.J."/>
            <person name="Mamizuka E.M."/>
            <person name="Lima M.O."/>
            <person name="Lima L.N."/>
            <person name="McCulloch J.A."/>
        </authorList>
    </citation>
    <scope>NUCLEOTIDE SEQUENCE [LARGE SCALE GENOMIC DNA]</scope>
    <source>
        <strain evidence="7">IEC33019</strain>
    </source>
</reference>
<gene>
    <name evidence="7" type="primary">rhsA</name>
    <name evidence="7" type="ORF">IEC33019_1098</name>
</gene>